<gene>
    <name evidence="2" type="ORF">BaRGS_00031037</name>
</gene>
<name>A0ABD0JSX0_9CAEN</name>
<dbReference type="Proteomes" id="UP001519460">
    <property type="component" value="Unassembled WGS sequence"/>
</dbReference>
<dbReference type="AlphaFoldDB" id="A0ABD0JSX0"/>
<protein>
    <submittedName>
        <fullName evidence="2">Uncharacterized protein</fullName>
    </submittedName>
</protein>
<reference evidence="2 3" key="1">
    <citation type="journal article" date="2023" name="Sci. Data">
        <title>Genome assembly of the Korean intertidal mud-creeper Batillaria attramentaria.</title>
        <authorList>
            <person name="Patra A.K."/>
            <person name="Ho P.T."/>
            <person name="Jun S."/>
            <person name="Lee S.J."/>
            <person name="Kim Y."/>
            <person name="Won Y.J."/>
        </authorList>
    </citation>
    <scope>NUCLEOTIDE SEQUENCE [LARGE SCALE GENOMIC DNA]</scope>
    <source>
        <strain evidence="2">Wonlab-2016</strain>
    </source>
</reference>
<evidence type="ECO:0000313" key="3">
    <source>
        <dbReference type="Proteomes" id="UP001519460"/>
    </source>
</evidence>
<dbReference type="EMBL" id="JACVVK020000342">
    <property type="protein sequence ID" value="KAK7477749.1"/>
    <property type="molecule type" value="Genomic_DNA"/>
</dbReference>
<feature type="compositionally biased region" description="Pro residues" evidence="1">
    <location>
        <begin position="34"/>
        <end position="45"/>
    </location>
</feature>
<keyword evidence="3" id="KW-1185">Reference proteome</keyword>
<evidence type="ECO:0000313" key="2">
    <source>
        <dbReference type="EMBL" id="KAK7477749.1"/>
    </source>
</evidence>
<comment type="caution">
    <text evidence="2">The sequence shown here is derived from an EMBL/GenBank/DDBJ whole genome shotgun (WGS) entry which is preliminary data.</text>
</comment>
<accession>A0ABD0JSX0</accession>
<feature type="region of interest" description="Disordered" evidence="1">
    <location>
        <begin position="32"/>
        <end position="51"/>
    </location>
</feature>
<evidence type="ECO:0000256" key="1">
    <source>
        <dbReference type="SAM" id="MobiDB-lite"/>
    </source>
</evidence>
<proteinExistence type="predicted"/>
<sequence length="74" mass="8164">MWSGTSEDATQKLPVTSFSGSESLRRWLFSTPAGIPPQFRPPPPSSKRQIARDGLKPARLLGAERFLCHLDPGM</sequence>
<organism evidence="2 3">
    <name type="scientific">Batillaria attramentaria</name>
    <dbReference type="NCBI Taxonomy" id="370345"/>
    <lineage>
        <taxon>Eukaryota</taxon>
        <taxon>Metazoa</taxon>
        <taxon>Spiralia</taxon>
        <taxon>Lophotrochozoa</taxon>
        <taxon>Mollusca</taxon>
        <taxon>Gastropoda</taxon>
        <taxon>Caenogastropoda</taxon>
        <taxon>Sorbeoconcha</taxon>
        <taxon>Cerithioidea</taxon>
        <taxon>Batillariidae</taxon>
        <taxon>Batillaria</taxon>
    </lineage>
</organism>